<dbReference type="InterPro" id="IPR023614">
    <property type="entry name" value="Porin_dom_sf"/>
</dbReference>
<protein>
    <recommendedName>
        <fullName evidence="4">Phosphate-selective porin O and P</fullName>
    </recommendedName>
</protein>
<proteinExistence type="predicted"/>
<feature type="chain" id="PRO_5021799531" description="Phosphate-selective porin O and P" evidence="1">
    <location>
        <begin position="26"/>
        <end position="450"/>
    </location>
</feature>
<dbReference type="EMBL" id="CP036425">
    <property type="protein sequence ID" value="QDU32456.1"/>
    <property type="molecule type" value="Genomic_DNA"/>
</dbReference>
<evidence type="ECO:0008006" key="4">
    <source>
        <dbReference type="Google" id="ProtNLM"/>
    </source>
</evidence>
<dbReference type="Proteomes" id="UP000317369">
    <property type="component" value="Chromosome"/>
</dbReference>
<dbReference type="SUPFAM" id="SSF56935">
    <property type="entry name" value="Porins"/>
    <property type="match status" value="1"/>
</dbReference>
<dbReference type="Pfam" id="PF07396">
    <property type="entry name" value="Porin_O_P"/>
    <property type="match status" value="1"/>
</dbReference>
<dbReference type="AlphaFoldDB" id="A0A517YQF8"/>
<dbReference type="RefSeq" id="WP_145074077.1">
    <property type="nucleotide sequence ID" value="NZ_CP036425.1"/>
</dbReference>
<evidence type="ECO:0000313" key="2">
    <source>
        <dbReference type="EMBL" id="QDU32456.1"/>
    </source>
</evidence>
<keyword evidence="3" id="KW-1185">Reference proteome</keyword>
<organism evidence="2 3">
    <name type="scientific">Poriferisphaera corsica</name>
    <dbReference type="NCBI Taxonomy" id="2528020"/>
    <lineage>
        <taxon>Bacteria</taxon>
        <taxon>Pseudomonadati</taxon>
        <taxon>Planctomycetota</taxon>
        <taxon>Phycisphaerae</taxon>
        <taxon>Phycisphaerales</taxon>
        <taxon>Phycisphaeraceae</taxon>
        <taxon>Poriferisphaera</taxon>
    </lineage>
</organism>
<dbReference type="OrthoDB" id="9807854at2"/>
<dbReference type="InterPro" id="IPR010870">
    <property type="entry name" value="Porin_O/P"/>
</dbReference>
<keyword evidence="1" id="KW-0732">Signal</keyword>
<evidence type="ECO:0000313" key="3">
    <source>
        <dbReference type="Proteomes" id="UP000317369"/>
    </source>
</evidence>
<evidence type="ECO:0000256" key="1">
    <source>
        <dbReference type="SAM" id="SignalP"/>
    </source>
</evidence>
<gene>
    <name evidence="2" type="ORF">KS4_04880</name>
</gene>
<reference evidence="2 3" key="1">
    <citation type="submission" date="2019-02" db="EMBL/GenBank/DDBJ databases">
        <title>Deep-cultivation of Planctomycetes and their phenomic and genomic characterization uncovers novel biology.</title>
        <authorList>
            <person name="Wiegand S."/>
            <person name="Jogler M."/>
            <person name="Boedeker C."/>
            <person name="Pinto D."/>
            <person name="Vollmers J."/>
            <person name="Rivas-Marin E."/>
            <person name="Kohn T."/>
            <person name="Peeters S.H."/>
            <person name="Heuer A."/>
            <person name="Rast P."/>
            <person name="Oberbeckmann S."/>
            <person name="Bunk B."/>
            <person name="Jeske O."/>
            <person name="Meyerdierks A."/>
            <person name="Storesund J.E."/>
            <person name="Kallscheuer N."/>
            <person name="Luecker S."/>
            <person name="Lage O.M."/>
            <person name="Pohl T."/>
            <person name="Merkel B.J."/>
            <person name="Hornburger P."/>
            <person name="Mueller R.-W."/>
            <person name="Bruemmer F."/>
            <person name="Labrenz M."/>
            <person name="Spormann A.M."/>
            <person name="Op den Camp H."/>
            <person name="Overmann J."/>
            <person name="Amann R."/>
            <person name="Jetten M.S.M."/>
            <person name="Mascher T."/>
            <person name="Medema M.H."/>
            <person name="Devos D.P."/>
            <person name="Kaster A.-K."/>
            <person name="Ovreas L."/>
            <person name="Rohde M."/>
            <person name="Galperin M.Y."/>
            <person name="Jogler C."/>
        </authorList>
    </citation>
    <scope>NUCLEOTIDE SEQUENCE [LARGE SCALE GENOMIC DNA]</scope>
    <source>
        <strain evidence="2 3">KS4</strain>
    </source>
</reference>
<dbReference type="Gene3D" id="2.40.160.10">
    <property type="entry name" value="Porin"/>
    <property type="match status" value="1"/>
</dbReference>
<name>A0A517YQF8_9BACT</name>
<accession>A0A517YQF8</accession>
<feature type="signal peptide" evidence="1">
    <location>
        <begin position="1"/>
        <end position="25"/>
    </location>
</feature>
<dbReference type="KEGG" id="pcor:KS4_04880"/>
<sequence length="450" mass="49765" precursor="true">MYTQRMMGTVAAATMALTTGTIAQADQASLAAQLQAAEQRVSQLEQAQQGDWLNERRAEEIKGLIRDVIADADSRATLLQDGILAGHDGNFFLRSADDSFRMNLSGYIQFRYATNWQNKRDNETIHGFNNARAKLYITGYAMDDFGYKLCFATNGSTGEVYTEEAVVDMKLDDDVKLYAGVTLLPFLREDLMASSTLLAVERACVTKGFGVGFSAMLGAKIDVSDDLKLNVAISNGTIGDKYGYTNFENNSADIAVTGRADWKLAGDWKQMKDYVAWRDDSDAIFVGAAAHYQRTDRDTTSMAFPMDFLAWTADTLWKVNSWTASLAVNGGHYFTDENTDTNAYGTLLQLAYNMDDKMQPFMRYEWSDTRMGGSSDTNQVVSAGLNYFLNKHNAKFTTDLVWCFEGTAVPGSAMVFTGDSYGTGLALNHTATDIDDNQIIAARAQFQLKF</sequence>